<dbReference type="Proteomes" id="UP000186019">
    <property type="component" value="Unassembled WGS sequence"/>
</dbReference>
<reference evidence="2 3" key="1">
    <citation type="submission" date="2017-01" db="EMBL/GenBank/DDBJ databases">
        <authorList>
            <person name="Mah S.A."/>
            <person name="Swanson W.J."/>
            <person name="Moy G.W."/>
            <person name="Vacquier V.D."/>
        </authorList>
    </citation>
    <scope>NUCLEOTIDE SEQUENCE [LARGE SCALE GENOMIC DNA]</scope>
    <source>
        <strain evidence="2 3">DSM 29590</strain>
    </source>
</reference>
<keyword evidence="1" id="KW-0732">Signal</keyword>
<feature type="chain" id="PRO_5009941537" description="Beta-lactamase" evidence="1">
    <location>
        <begin position="23"/>
        <end position="243"/>
    </location>
</feature>
<dbReference type="STRING" id="573024.SAMN05216208_1407"/>
<sequence>MRTAPALAVPVLSLVVTGPALAEGEMGLSGRVHDALEAFQERYGFPGATAAIVLPDGTVATVATGLANVEAGRFLAPIDLSATIPSNRPDLPGLAVRYTTAAACRYACRMLTACWSGIRASNGPAVTLPPPSATSRVGAMRSSAVRRWKSRISTSPSTGLCGARRVRPSLRRSGRDIRVCAARTRLRPRRLESRLCLQPAPLRGSRHHVAFQITSDAGVVDDSSDHVAKMEAALARLAMEALE</sequence>
<proteinExistence type="predicted"/>
<feature type="signal peptide" evidence="1">
    <location>
        <begin position="1"/>
        <end position="22"/>
    </location>
</feature>
<evidence type="ECO:0008006" key="4">
    <source>
        <dbReference type="Google" id="ProtNLM"/>
    </source>
</evidence>
<accession>A0A1N7F455</accession>
<name>A0A1N7F455_9RHOB</name>
<organism evidence="2 3">
    <name type="scientific">Roseovarius nanhaiticus</name>
    <dbReference type="NCBI Taxonomy" id="573024"/>
    <lineage>
        <taxon>Bacteria</taxon>
        <taxon>Pseudomonadati</taxon>
        <taxon>Pseudomonadota</taxon>
        <taxon>Alphaproteobacteria</taxon>
        <taxon>Rhodobacterales</taxon>
        <taxon>Roseobacteraceae</taxon>
        <taxon>Roseovarius</taxon>
    </lineage>
</organism>
<dbReference type="AlphaFoldDB" id="A0A1N7F455"/>
<keyword evidence="3" id="KW-1185">Reference proteome</keyword>
<evidence type="ECO:0000256" key="1">
    <source>
        <dbReference type="SAM" id="SignalP"/>
    </source>
</evidence>
<evidence type="ECO:0000313" key="3">
    <source>
        <dbReference type="Proteomes" id="UP000186019"/>
    </source>
</evidence>
<gene>
    <name evidence="2" type="ORF">SAMN05421666_0728</name>
</gene>
<evidence type="ECO:0000313" key="2">
    <source>
        <dbReference type="EMBL" id="SIR95015.1"/>
    </source>
</evidence>
<protein>
    <recommendedName>
        <fullName evidence="4">Beta-lactamase</fullName>
    </recommendedName>
</protein>
<dbReference type="EMBL" id="FTNV01000001">
    <property type="protein sequence ID" value="SIR95015.1"/>
    <property type="molecule type" value="Genomic_DNA"/>
</dbReference>